<sequence length="118" mass="13400">MPRKFPTPHTVAHGREVIVGKNALNQPIVEFQWVPRAVYGWQPKFSVQGTQQAALGERAITEQTLMTPDADWEHGDRVRTPDGREWQINGEPEDYTHGPFKYAPGYAFTIRRVVDGKA</sequence>
<dbReference type="RefSeq" id="WP_146559999.1">
    <property type="nucleotide sequence ID" value="NZ_VIGW01000002.1"/>
</dbReference>
<name>A0A5C5RCY0_9ACTN</name>
<dbReference type="AlphaFoldDB" id="A0A5C5RCY0"/>
<reference evidence="2 3" key="1">
    <citation type="submission" date="2019-06" db="EMBL/GenBank/DDBJ databases">
        <title>Tsukamurella conjunctivitidis sp. nov., Tsukamurella assacharolytica sp. nov. and Tsukamurella sputae sp. nov. isolated from patients with conjunctivitis, bacteraemia (lymphoma) and respiratory infection (sputum) in Hong Kong.</title>
        <authorList>
            <person name="Teng J.L.L."/>
            <person name="Lee H.H."/>
            <person name="Fong J.Y.H."/>
            <person name="Fok K.M.N."/>
            <person name="Lau S.K.P."/>
            <person name="Woo P.C.Y."/>
        </authorList>
    </citation>
    <scope>NUCLEOTIDE SEQUENCE [LARGE SCALE GENOMIC DNA]</scope>
    <source>
        <strain evidence="2 3">HKU71</strain>
    </source>
</reference>
<accession>A0A5C5RCY0</accession>
<evidence type="ECO:0000313" key="2">
    <source>
        <dbReference type="EMBL" id="TWS20780.1"/>
    </source>
</evidence>
<dbReference type="OrthoDB" id="5194065at2"/>
<feature type="region of interest" description="Disordered" evidence="1">
    <location>
        <begin position="68"/>
        <end position="95"/>
    </location>
</feature>
<organism evidence="2 3">
    <name type="scientific">Tsukamurella asaccharolytica</name>
    <dbReference type="NCBI Taxonomy" id="2592067"/>
    <lineage>
        <taxon>Bacteria</taxon>
        <taxon>Bacillati</taxon>
        <taxon>Actinomycetota</taxon>
        <taxon>Actinomycetes</taxon>
        <taxon>Mycobacteriales</taxon>
        <taxon>Tsukamurellaceae</taxon>
        <taxon>Tsukamurella</taxon>
    </lineage>
</organism>
<feature type="compositionally biased region" description="Basic and acidic residues" evidence="1">
    <location>
        <begin position="71"/>
        <end position="85"/>
    </location>
</feature>
<keyword evidence="3" id="KW-1185">Reference proteome</keyword>
<evidence type="ECO:0000313" key="3">
    <source>
        <dbReference type="Proteomes" id="UP000317291"/>
    </source>
</evidence>
<gene>
    <name evidence="2" type="ORF">FK529_05495</name>
</gene>
<comment type="caution">
    <text evidence="2">The sequence shown here is derived from an EMBL/GenBank/DDBJ whole genome shotgun (WGS) entry which is preliminary data.</text>
</comment>
<dbReference type="Proteomes" id="UP000317291">
    <property type="component" value="Unassembled WGS sequence"/>
</dbReference>
<protein>
    <recommendedName>
        <fullName evidence="4">Head-to-tail stopper</fullName>
    </recommendedName>
</protein>
<dbReference type="EMBL" id="VIGW01000002">
    <property type="protein sequence ID" value="TWS20780.1"/>
    <property type="molecule type" value="Genomic_DNA"/>
</dbReference>
<proteinExistence type="predicted"/>
<evidence type="ECO:0008006" key="4">
    <source>
        <dbReference type="Google" id="ProtNLM"/>
    </source>
</evidence>
<evidence type="ECO:0000256" key="1">
    <source>
        <dbReference type="SAM" id="MobiDB-lite"/>
    </source>
</evidence>